<protein>
    <submittedName>
        <fullName evidence="8">Outer membrane protein TolC</fullName>
    </submittedName>
</protein>
<evidence type="ECO:0000313" key="8">
    <source>
        <dbReference type="EMBL" id="SDD06521.1"/>
    </source>
</evidence>
<proteinExistence type="inferred from homology"/>
<dbReference type="InterPro" id="IPR051906">
    <property type="entry name" value="TolC-like"/>
</dbReference>
<dbReference type="STRING" id="1640674.SAMN05216323_10788"/>
<dbReference type="PANTHER" id="PTHR30026:SF20">
    <property type="entry name" value="OUTER MEMBRANE PROTEIN TOLC"/>
    <property type="match status" value="1"/>
</dbReference>
<dbReference type="EMBL" id="FMYP01000078">
    <property type="protein sequence ID" value="SDD06521.1"/>
    <property type="molecule type" value="Genomic_DNA"/>
</dbReference>
<evidence type="ECO:0000256" key="6">
    <source>
        <dbReference type="ARBA" id="ARBA00023136"/>
    </source>
</evidence>
<evidence type="ECO:0000256" key="1">
    <source>
        <dbReference type="ARBA" id="ARBA00004442"/>
    </source>
</evidence>
<keyword evidence="6" id="KW-0472">Membrane</keyword>
<dbReference type="Pfam" id="PF02321">
    <property type="entry name" value="OEP"/>
    <property type="match status" value="2"/>
</dbReference>
<dbReference type="GO" id="GO:0015288">
    <property type="term" value="F:porin activity"/>
    <property type="evidence" value="ECO:0007669"/>
    <property type="project" value="TreeGrafter"/>
</dbReference>
<dbReference type="PANTHER" id="PTHR30026">
    <property type="entry name" value="OUTER MEMBRANE PROTEIN TOLC"/>
    <property type="match status" value="1"/>
</dbReference>
<dbReference type="GO" id="GO:0015562">
    <property type="term" value="F:efflux transmembrane transporter activity"/>
    <property type="evidence" value="ECO:0007669"/>
    <property type="project" value="InterPro"/>
</dbReference>
<reference evidence="8 9" key="1">
    <citation type="submission" date="2016-09" db="EMBL/GenBank/DDBJ databases">
        <authorList>
            <person name="Capua I."/>
            <person name="De Benedictis P."/>
            <person name="Joannis T."/>
            <person name="Lombin L.H."/>
            <person name="Cattoli G."/>
        </authorList>
    </citation>
    <scope>NUCLEOTIDE SEQUENCE [LARGE SCALE GENOMIC DNA]</scope>
    <source>
        <strain evidence="8 9">A7P-90m</strain>
    </source>
</reference>
<keyword evidence="7" id="KW-0998">Cell outer membrane</keyword>
<evidence type="ECO:0000256" key="2">
    <source>
        <dbReference type="ARBA" id="ARBA00007613"/>
    </source>
</evidence>
<dbReference type="SUPFAM" id="SSF56954">
    <property type="entry name" value="Outer membrane efflux proteins (OEP)"/>
    <property type="match status" value="1"/>
</dbReference>
<keyword evidence="9" id="KW-1185">Reference proteome</keyword>
<name>A0A1G6RQ13_9BACT</name>
<comment type="similarity">
    <text evidence="2">Belongs to the outer membrane factor (OMF) (TC 1.B.17) family.</text>
</comment>
<sequence length="494" mass="56236">MIIKPALTTLFVGITLGVWAQAPMVKTAYTLDDIIQLAKDQSPDAFRAKHTFRASYWEYRTYKADLLPSLSLDATIPEFNRSLKKYQLSDGTYSYIEENSSSASANLSMKQNIGLTGGNLFVTSEMMRTDQLGSNKSTTFFASPFVIGFSQPINGYNSFRWKKKIQPLKYEEARRRYLQDMENVSMKAANLFFSLLISQQQLEVAQINSANSDTLYKISRGRYNIGTIAENELLQMELSNLNAGKALNEARIQLEVEKFRIRSFLGFNDKVDIELSIPGAPPSGELAYEDVMSKVGTNNPDLLSYDRELLESQERVALARSQRGFQANLYARYGVTQQAAILRDAYKDPQEQQRVSLGIQIPILDWGLGRGKVQMAKSNLELARIRVQQARVDFNQQLFLQVMQFNMEDDQLYIATKADTIAQKRYEVTKQRFLIGKITVLDLNIAQNERDAAKISYLNALSTYWGSYFNLQSIALFDFARNKELETDFETLVK</sequence>
<evidence type="ECO:0000256" key="5">
    <source>
        <dbReference type="ARBA" id="ARBA00022692"/>
    </source>
</evidence>
<dbReference type="AlphaFoldDB" id="A0A1G6RQ13"/>
<organism evidence="8 9">
    <name type="scientific">Williamwhitmania taraxaci</name>
    <dbReference type="NCBI Taxonomy" id="1640674"/>
    <lineage>
        <taxon>Bacteria</taxon>
        <taxon>Pseudomonadati</taxon>
        <taxon>Bacteroidota</taxon>
        <taxon>Bacteroidia</taxon>
        <taxon>Bacteroidales</taxon>
        <taxon>Williamwhitmaniaceae</taxon>
        <taxon>Williamwhitmania</taxon>
    </lineage>
</organism>
<dbReference type="Gene3D" id="1.20.1600.10">
    <property type="entry name" value="Outer membrane efflux proteins (OEP)"/>
    <property type="match status" value="1"/>
</dbReference>
<comment type="subcellular location">
    <subcellularLocation>
        <location evidence="1">Cell outer membrane</location>
    </subcellularLocation>
</comment>
<evidence type="ECO:0000256" key="4">
    <source>
        <dbReference type="ARBA" id="ARBA00022452"/>
    </source>
</evidence>
<keyword evidence="4" id="KW-1134">Transmembrane beta strand</keyword>
<dbReference type="InterPro" id="IPR003423">
    <property type="entry name" value="OMP_efflux"/>
</dbReference>
<dbReference type="GO" id="GO:1990281">
    <property type="term" value="C:efflux pump complex"/>
    <property type="evidence" value="ECO:0007669"/>
    <property type="project" value="TreeGrafter"/>
</dbReference>
<evidence type="ECO:0000313" key="9">
    <source>
        <dbReference type="Proteomes" id="UP000199452"/>
    </source>
</evidence>
<dbReference type="Proteomes" id="UP000199452">
    <property type="component" value="Unassembled WGS sequence"/>
</dbReference>
<evidence type="ECO:0000256" key="3">
    <source>
        <dbReference type="ARBA" id="ARBA00022448"/>
    </source>
</evidence>
<accession>A0A1G6RQ13</accession>
<keyword evidence="5" id="KW-0812">Transmembrane</keyword>
<gene>
    <name evidence="8" type="ORF">SAMN05216323_10788</name>
</gene>
<keyword evidence="3" id="KW-0813">Transport</keyword>
<evidence type="ECO:0000256" key="7">
    <source>
        <dbReference type="ARBA" id="ARBA00023237"/>
    </source>
</evidence>
<dbReference type="GO" id="GO:0009279">
    <property type="term" value="C:cell outer membrane"/>
    <property type="evidence" value="ECO:0007669"/>
    <property type="project" value="UniProtKB-SubCell"/>
</dbReference>